<comment type="subcellular location">
    <subcellularLocation>
        <location evidence="1">Membrane</location>
        <topology evidence="1">Single-pass membrane protein</topology>
    </subcellularLocation>
</comment>
<dbReference type="SUPFAM" id="SSF117892">
    <property type="entry name" value="Band 7/SPFH domain"/>
    <property type="match status" value="1"/>
</dbReference>
<dbReference type="AlphaFoldDB" id="A0A841RIG4"/>
<dbReference type="EMBL" id="JACHGJ010000011">
    <property type="protein sequence ID" value="MBB6482318.1"/>
    <property type="molecule type" value="Genomic_DNA"/>
</dbReference>
<evidence type="ECO:0000259" key="3">
    <source>
        <dbReference type="SMART" id="SM00244"/>
    </source>
</evidence>
<dbReference type="RefSeq" id="WP_184748555.1">
    <property type="nucleotide sequence ID" value="NZ_JACHGJ010000011.1"/>
</dbReference>
<keyword evidence="5" id="KW-1185">Reference proteome</keyword>
<dbReference type="GO" id="GO:0006508">
    <property type="term" value="P:proteolysis"/>
    <property type="evidence" value="ECO:0007669"/>
    <property type="project" value="UniProtKB-KW"/>
</dbReference>
<dbReference type="SMART" id="SM00244">
    <property type="entry name" value="PHB"/>
    <property type="match status" value="1"/>
</dbReference>
<dbReference type="PANTHER" id="PTHR43327:SF10">
    <property type="entry name" value="STOMATIN-LIKE PROTEIN 2, MITOCHONDRIAL"/>
    <property type="match status" value="1"/>
</dbReference>
<dbReference type="CDD" id="cd08829">
    <property type="entry name" value="SPFH_paraslipin"/>
    <property type="match status" value="1"/>
</dbReference>
<dbReference type="PANTHER" id="PTHR43327">
    <property type="entry name" value="STOMATIN-LIKE PROTEIN 2, MITOCHONDRIAL"/>
    <property type="match status" value="1"/>
</dbReference>
<reference evidence="4 5" key="1">
    <citation type="submission" date="2020-08" db="EMBL/GenBank/DDBJ databases">
        <title>Genomic Encyclopedia of Type Strains, Phase IV (KMG-IV): sequencing the most valuable type-strain genomes for metagenomic binning, comparative biology and taxonomic classification.</title>
        <authorList>
            <person name="Goeker M."/>
        </authorList>
    </citation>
    <scope>NUCLEOTIDE SEQUENCE [LARGE SCALE GENOMIC DNA]</scope>
    <source>
        <strain evidence="4 5">DSM 2461</strain>
    </source>
</reference>
<sequence length="305" mass="34246">MELIPLIIISALVIIILFKMIRIVPEQEAWIIEEFGKFKKELGAGLHFVIPVIQRVAYKLELREEVIDVMPQICITRDNVQITVDGILYLKVIDPQKASYGIENYRFATAQLAQTTMRSEIGKIELDNTFSERNSINNAVVKSVDEASDPWGIKVTRYEIKNLDPPESVEKAMERQMTAEREKRADVLESDGVKQAAINESKGAREEAINRSKGEKQKKINVADGKARAIELQAEATAEGIRLIAQAINKPNGDKARSMRIFQQYLSQLGTILKNSKTQVIPLEAAQLKSLFKTVIPALSDKEAK</sequence>
<dbReference type="InterPro" id="IPR050710">
    <property type="entry name" value="Band7/mec-2_domain"/>
</dbReference>
<dbReference type="InterPro" id="IPR001972">
    <property type="entry name" value="Stomatin_HflK_fam"/>
</dbReference>
<dbReference type="GO" id="GO:0005886">
    <property type="term" value="C:plasma membrane"/>
    <property type="evidence" value="ECO:0007669"/>
    <property type="project" value="UniProtKB-ARBA"/>
</dbReference>
<evidence type="ECO:0000313" key="4">
    <source>
        <dbReference type="EMBL" id="MBB6482318.1"/>
    </source>
</evidence>
<protein>
    <submittedName>
        <fullName evidence="4">Regulator of protease activity HflC (Stomatin/prohibitin superfamily)</fullName>
    </submittedName>
</protein>
<feature type="domain" description="Band 7" evidence="3">
    <location>
        <begin position="19"/>
        <end position="177"/>
    </location>
</feature>
<organism evidence="4 5">
    <name type="scientific">Spirochaeta isovalerica</name>
    <dbReference type="NCBI Taxonomy" id="150"/>
    <lineage>
        <taxon>Bacteria</taxon>
        <taxon>Pseudomonadati</taxon>
        <taxon>Spirochaetota</taxon>
        <taxon>Spirochaetia</taxon>
        <taxon>Spirochaetales</taxon>
        <taxon>Spirochaetaceae</taxon>
        <taxon>Spirochaeta</taxon>
    </lineage>
</organism>
<dbReference type="FunFam" id="3.30.479.30:FF:000004">
    <property type="entry name" value="Putative membrane protease family, stomatin"/>
    <property type="match status" value="1"/>
</dbReference>
<dbReference type="Pfam" id="PF16200">
    <property type="entry name" value="Band_7_C"/>
    <property type="match status" value="1"/>
</dbReference>
<comment type="similarity">
    <text evidence="2">Belongs to the band 7/mec-2 family.</text>
</comment>
<dbReference type="GO" id="GO:0098552">
    <property type="term" value="C:side of membrane"/>
    <property type="evidence" value="ECO:0007669"/>
    <property type="project" value="UniProtKB-ARBA"/>
</dbReference>
<proteinExistence type="inferred from homology"/>
<dbReference type="Gene3D" id="3.30.479.30">
    <property type="entry name" value="Band 7 domain"/>
    <property type="match status" value="1"/>
</dbReference>
<keyword evidence="4" id="KW-0645">Protease</keyword>
<name>A0A841RIG4_9SPIO</name>
<dbReference type="InterPro" id="IPR036013">
    <property type="entry name" value="Band_7/SPFH_dom_sf"/>
</dbReference>
<evidence type="ECO:0000256" key="1">
    <source>
        <dbReference type="ARBA" id="ARBA00004167"/>
    </source>
</evidence>
<evidence type="ECO:0000313" key="5">
    <source>
        <dbReference type="Proteomes" id="UP000587760"/>
    </source>
</evidence>
<dbReference type="InterPro" id="IPR032435">
    <property type="entry name" value="STML2-like_C"/>
</dbReference>
<dbReference type="Proteomes" id="UP000587760">
    <property type="component" value="Unassembled WGS sequence"/>
</dbReference>
<dbReference type="InterPro" id="IPR001107">
    <property type="entry name" value="Band_7"/>
</dbReference>
<dbReference type="GO" id="GO:0008233">
    <property type="term" value="F:peptidase activity"/>
    <property type="evidence" value="ECO:0007669"/>
    <property type="project" value="UniProtKB-KW"/>
</dbReference>
<keyword evidence="4" id="KW-0378">Hydrolase</keyword>
<gene>
    <name evidence="4" type="ORF">HNR50_004011</name>
</gene>
<dbReference type="PRINTS" id="PR00721">
    <property type="entry name" value="STOMATIN"/>
</dbReference>
<dbReference type="Pfam" id="PF01145">
    <property type="entry name" value="Band_7"/>
    <property type="match status" value="1"/>
</dbReference>
<accession>A0A841RIG4</accession>
<comment type="caution">
    <text evidence="4">The sequence shown here is derived from an EMBL/GenBank/DDBJ whole genome shotgun (WGS) entry which is preliminary data.</text>
</comment>
<evidence type="ECO:0000256" key="2">
    <source>
        <dbReference type="ARBA" id="ARBA00008164"/>
    </source>
</evidence>